<evidence type="ECO:0000313" key="1">
    <source>
        <dbReference type="EMBL" id="POF61162.1"/>
    </source>
</evidence>
<protein>
    <submittedName>
        <fullName evidence="1">Uncharacterized protein</fullName>
    </submittedName>
</protein>
<comment type="caution">
    <text evidence="1">The sequence shown here is derived from an EMBL/GenBank/DDBJ whole genome shotgun (WGS) entry which is preliminary data.</text>
</comment>
<reference evidence="1 2" key="1">
    <citation type="submission" date="2018-01" db="EMBL/GenBank/DDBJ databases">
        <title>Draft Genome Sequence of Komagataeibacter maltaceti LMG 1529, a Vinegar Producing Acetic Acid Bacterium Isolated from Malt Vinegar Brewery Acetifiers.</title>
        <authorList>
            <person name="Zhang Q."/>
            <person name="Hollensteiner J."/>
            <person name="Poehlein A."/>
            <person name="Daniel R."/>
        </authorList>
    </citation>
    <scope>NUCLEOTIDE SEQUENCE [LARGE SCALE GENOMIC DNA]</scope>
    <source>
        <strain evidence="1 2">LMG 1529</strain>
    </source>
</reference>
<dbReference type="EMBL" id="POTC01000116">
    <property type="protein sequence ID" value="POF61162.1"/>
    <property type="molecule type" value="Genomic_DNA"/>
</dbReference>
<gene>
    <name evidence="1" type="ORF">KMAL_32240</name>
</gene>
<organism evidence="1 2">
    <name type="scientific">Novacetimonas maltaceti</name>
    <dbReference type="NCBI Taxonomy" id="1203393"/>
    <lineage>
        <taxon>Bacteria</taxon>
        <taxon>Pseudomonadati</taxon>
        <taxon>Pseudomonadota</taxon>
        <taxon>Alphaproteobacteria</taxon>
        <taxon>Acetobacterales</taxon>
        <taxon>Acetobacteraceae</taxon>
        <taxon>Novacetimonas</taxon>
    </lineage>
</organism>
<name>A0A2S3VX19_9PROT</name>
<keyword evidence="2" id="KW-1185">Reference proteome</keyword>
<evidence type="ECO:0000313" key="2">
    <source>
        <dbReference type="Proteomes" id="UP000237344"/>
    </source>
</evidence>
<accession>A0A2S3VX19</accession>
<dbReference type="AlphaFoldDB" id="A0A2S3VX19"/>
<dbReference type="Proteomes" id="UP000237344">
    <property type="component" value="Unassembled WGS sequence"/>
</dbReference>
<sequence>MYWMWKKLNFSFLCDGRYFVDRYLNHFGGVAAARTPGKRGPTKCPDFICWQPAGSFHVVECKGTQSGNTTHANQIASAQVQKTTVNFPASRQGEKLACGMKIELEGSKRRSELFVTDPDYKVVLSVDEERLPFANDIMWRGFTARALSASGLSSTALALSEPDTGEIASRRPKTSKIKKEEYVNIDKNRIENAKNELNIFKGKSLFRNGGNNYTGREHLFDLPLPIIFGDGKVSSRVMVRQGVNTNIINDMNPENFKDIRSNEISDNQQFTSETHSSISSISFGNIFRSEIAFL</sequence>
<proteinExistence type="predicted"/>